<reference evidence="3" key="1">
    <citation type="journal article" date="2021" name="Nat. Commun.">
        <title>Genomic analyses provide insights into spinach domestication and the genetic basis of agronomic traits.</title>
        <authorList>
            <person name="Cai X."/>
            <person name="Sun X."/>
            <person name="Xu C."/>
            <person name="Sun H."/>
            <person name="Wang X."/>
            <person name="Ge C."/>
            <person name="Zhang Z."/>
            <person name="Wang Q."/>
            <person name="Fei Z."/>
            <person name="Jiao C."/>
            <person name="Wang Q."/>
        </authorList>
    </citation>
    <scope>NUCLEOTIDE SEQUENCE [LARGE SCALE GENOMIC DNA]</scope>
    <source>
        <strain evidence="3">cv. Varoflay</strain>
    </source>
</reference>
<dbReference type="Pfam" id="PF03732">
    <property type="entry name" value="Retrotrans_gag"/>
    <property type="match status" value="1"/>
</dbReference>
<feature type="compositionally biased region" description="Pro residues" evidence="1">
    <location>
        <begin position="363"/>
        <end position="388"/>
    </location>
</feature>
<feature type="compositionally biased region" description="Polar residues" evidence="1">
    <location>
        <begin position="453"/>
        <end position="472"/>
    </location>
</feature>
<organism evidence="3 4">
    <name type="scientific">Spinacia oleracea</name>
    <name type="common">Spinach</name>
    <dbReference type="NCBI Taxonomy" id="3562"/>
    <lineage>
        <taxon>Eukaryota</taxon>
        <taxon>Viridiplantae</taxon>
        <taxon>Streptophyta</taxon>
        <taxon>Embryophyta</taxon>
        <taxon>Tracheophyta</taxon>
        <taxon>Spermatophyta</taxon>
        <taxon>Magnoliopsida</taxon>
        <taxon>eudicotyledons</taxon>
        <taxon>Gunneridae</taxon>
        <taxon>Pentapetalae</taxon>
        <taxon>Caryophyllales</taxon>
        <taxon>Chenopodiaceae</taxon>
        <taxon>Chenopodioideae</taxon>
        <taxon>Anserineae</taxon>
        <taxon>Spinacia</taxon>
    </lineage>
</organism>
<dbReference type="InterPro" id="IPR021109">
    <property type="entry name" value="Peptidase_aspartic_dom_sf"/>
</dbReference>
<reference evidence="4" key="2">
    <citation type="submission" date="2025-08" db="UniProtKB">
        <authorList>
            <consortium name="RefSeq"/>
        </authorList>
    </citation>
    <scope>IDENTIFICATION</scope>
    <source>
        <tissue evidence="4">Leaf</tissue>
    </source>
</reference>
<feature type="domain" description="Retrotransposon gag" evidence="2">
    <location>
        <begin position="81"/>
        <end position="173"/>
    </location>
</feature>
<feature type="compositionally biased region" description="Polar residues" evidence="1">
    <location>
        <begin position="299"/>
        <end position="311"/>
    </location>
</feature>
<dbReference type="GeneID" id="130469646"/>
<accession>A0ABM3RHD5</accession>
<dbReference type="SUPFAM" id="SSF50630">
    <property type="entry name" value="Acid proteases"/>
    <property type="match status" value="1"/>
</dbReference>
<dbReference type="PANTHER" id="PTHR33067:SF31">
    <property type="entry name" value="RNA-DIRECTED DNA POLYMERASE"/>
    <property type="match status" value="1"/>
</dbReference>
<dbReference type="Gene3D" id="2.40.70.10">
    <property type="entry name" value="Acid Proteases"/>
    <property type="match status" value="1"/>
</dbReference>
<evidence type="ECO:0000313" key="3">
    <source>
        <dbReference type="Proteomes" id="UP000813463"/>
    </source>
</evidence>
<dbReference type="RefSeq" id="XP_056695019.1">
    <property type="nucleotide sequence ID" value="XM_056839041.1"/>
</dbReference>
<dbReference type="InterPro" id="IPR005162">
    <property type="entry name" value="Retrotrans_gag_dom"/>
</dbReference>
<feature type="region of interest" description="Disordered" evidence="1">
    <location>
        <begin position="426"/>
        <end position="445"/>
    </location>
</feature>
<sequence length="736" mass="82355">MAHDLRSYGAPGAYEAKSAISLPALEATDFELRPALIGMVQRSQFTGSRLESPREHLKTFVDYCSTVKHNGVTQEYIRMALFKFSLIGNARKWLDDLKPNSLTSWNEVTEAFINKYSSPAQTADYRSKMMTFKERTDETLQESWERFNELLRQCPHHGIEMGVLLHCFYHGLSKASRTALDAGAGGPIMKKTLEEVFDIIDDVVRNCEDRNDDRRECDKKGGRYDLDPIHALSTKFDALVTQLQRSNSIPSCPYTPQSPSSVMSCALSCDYCGSFEHPSSYCYPFDQPMEQVNAFNNANNQRFDPYSNTYNPGWRHNPRNQNYGQNFQNQGQPSNFQRPPPPQSYQSQGSYQGQSSSSSQFQKPPPPQSFQNPPPGFQRPLLNAPPPQESNIETMLKTFMTQVNQKFDSMATHNKMLETQIAQLSSSNASRVPDSLPPQGVSPGETHQANAIVTRSGKNLVNSTTKSPTQGESEPIDESGPIVDTTIDEEEVVVSEPMVVEVPKRVVPPYKPKLPFPSRFAGANLDDQFEKFQEVLKNLYVNIPFAEALRQMPTYAKFLKEILTKKRVVDVVETISLPESCSAIIQNKLPTKLKDPGSFSIPCAIGELVIDKALCDLGASVSVMPFSIFQRLNVGELKPTQVSLQLADRSVKLPLGKVEDVPMRIGKFFIPVDFVVLEMEEDPNVPIILGRPFLATAGAIIDVRGGRLSLSVGDEKIEFQLNQIMRCPSHMDEEKN</sequence>
<feature type="region of interest" description="Disordered" evidence="1">
    <location>
        <begin position="453"/>
        <end position="481"/>
    </location>
</feature>
<evidence type="ECO:0000313" key="4">
    <source>
        <dbReference type="RefSeq" id="XP_056695019.1"/>
    </source>
</evidence>
<proteinExistence type="predicted"/>
<protein>
    <recommendedName>
        <fullName evidence="2">Retrotransposon gag domain-containing protein</fullName>
    </recommendedName>
</protein>
<dbReference type="CDD" id="cd00303">
    <property type="entry name" value="retropepsin_like"/>
    <property type="match status" value="1"/>
</dbReference>
<feature type="region of interest" description="Disordered" evidence="1">
    <location>
        <begin position="299"/>
        <end position="389"/>
    </location>
</feature>
<dbReference type="Proteomes" id="UP000813463">
    <property type="component" value="Chromosome 3"/>
</dbReference>
<keyword evidence="3" id="KW-1185">Reference proteome</keyword>
<feature type="compositionally biased region" description="Low complexity" evidence="1">
    <location>
        <begin position="320"/>
        <end position="332"/>
    </location>
</feature>
<evidence type="ECO:0000256" key="1">
    <source>
        <dbReference type="SAM" id="MobiDB-lite"/>
    </source>
</evidence>
<feature type="compositionally biased region" description="Low complexity" evidence="1">
    <location>
        <begin position="344"/>
        <end position="362"/>
    </location>
</feature>
<evidence type="ECO:0000259" key="2">
    <source>
        <dbReference type="Pfam" id="PF03732"/>
    </source>
</evidence>
<gene>
    <name evidence="4" type="primary">LOC130469646</name>
</gene>
<dbReference type="PANTHER" id="PTHR33067">
    <property type="entry name" value="RNA-DIRECTED DNA POLYMERASE-RELATED"/>
    <property type="match status" value="1"/>
</dbReference>
<name>A0ABM3RHD5_SPIOL</name>